<feature type="domain" description="CUB" evidence="20">
    <location>
        <begin position="530"/>
        <end position="648"/>
    </location>
</feature>
<dbReference type="PROSITE" id="PS00022">
    <property type="entry name" value="EGF_1"/>
    <property type="match status" value="4"/>
</dbReference>
<evidence type="ECO:0000256" key="10">
    <source>
        <dbReference type="ARBA" id="ARBA00022753"/>
    </source>
</evidence>
<dbReference type="Gene3D" id="2.10.25.10">
    <property type="entry name" value="Laminin"/>
    <property type="match status" value="6"/>
</dbReference>
<dbReference type="PANTHER" id="PTHR24251:SF37">
    <property type="entry name" value="CUB DOMAIN-CONTAINING PROTEIN"/>
    <property type="match status" value="1"/>
</dbReference>
<dbReference type="FunFam" id="2.10.25.10:FF:000429">
    <property type="entry name" value="Cubilin"/>
    <property type="match status" value="1"/>
</dbReference>
<keyword evidence="5 17" id="KW-0245">EGF-like domain</keyword>
<feature type="domain" description="EGF-like" evidence="21">
    <location>
        <begin position="486"/>
        <end position="524"/>
    </location>
</feature>
<feature type="domain" description="CUB" evidence="20">
    <location>
        <begin position="1971"/>
        <end position="2087"/>
    </location>
</feature>
<dbReference type="SMART" id="SM00042">
    <property type="entry name" value="CUB"/>
    <property type="match status" value="27"/>
</dbReference>
<evidence type="ECO:0000256" key="15">
    <source>
        <dbReference type="ARBA" id="ARBA00023180"/>
    </source>
</evidence>
<dbReference type="SUPFAM" id="SSF57184">
    <property type="entry name" value="Growth factor receptor domain"/>
    <property type="match status" value="1"/>
</dbReference>
<evidence type="ECO:0000256" key="4">
    <source>
        <dbReference type="ARBA" id="ARBA00022475"/>
    </source>
</evidence>
<dbReference type="GO" id="GO:0005886">
    <property type="term" value="C:plasma membrane"/>
    <property type="evidence" value="ECO:0007669"/>
    <property type="project" value="UniProtKB-SubCell"/>
</dbReference>
<feature type="disulfide bond" evidence="17">
    <location>
        <begin position="474"/>
        <end position="483"/>
    </location>
</feature>
<dbReference type="FunFam" id="2.10.25.10:FF:000379">
    <property type="entry name" value="Cubilin"/>
    <property type="match status" value="1"/>
</dbReference>
<dbReference type="InterPro" id="IPR049883">
    <property type="entry name" value="NOTCH1_EGF-like"/>
</dbReference>
<dbReference type="PROSITE" id="PS01186">
    <property type="entry name" value="EGF_2"/>
    <property type="match status" value="3"/>
</dbReference>
<feature type="domain" description="CUB" evidence="20">
    <location>
        <begin position="661"/>
        <end position="774"/>
    </location>
</feature>
<feature type="disulfide bond" evidence="17">
    <location>
        <begin position="453"/>
        <end position="463"/>
    </location>
</feature>
<feature type="domain" description="CUB" evidence="20">
    <location>
        <begin position="1843"/>
        <end position="1954"/>
    </location>
</feature>
<proteinExistence type="predicted"/>
<keyword evidence="6" id="KW-0597">Phosphoprotein</keyword>
<dbReference type="PANTHER" id="PTHR24251">
    <property type="entry name" value="OVOCHYMASE-RELATED"/>
    <property type="match status" value="1"/>
</dbReference>
<feature type="domain" description="CUB" evidence="20">
    <location>
        <begin position="1466"/>
        <end position="1579"/>
    </location>
</feature>
<feature type="disulfide bond" evidence="17">
    <location>
        <begin position="514"/>
        <end position="523"/>
    </location>
</feature>
<feature type="domain" description="CUB" evidence="20">
    <location>
        <begin position="3060"/>
        <end position="3172"/>
    </location>
</feature>
<feature type="disulfide bond" evidence="17">
    <location>
        <begin position="236"/>
        <end position="245"/>
    </location>
</feature>
<feature type="domain" description="CUB" evidence="20">
    <location>
        <begin position="1346"/>
        <end position="1464"/>
    </location>
</feature>
<dbReference type="Proteomes" id="UP000789390">
    <property type="component" value="Unassembled WGS sequence"/>
</dbReference>
<keyword evidence="15" id="KW-0325">Glycoprotein</keyword>
<dbReference type="CDD" id="cd00054">
    <property type="entry name" value="EGF_CA"/>
    <property type="match status" value="6"/>
</dbReference>
<feature type="domain" description="CUB" evidence="20">
    <location>
        <begin position="780"/>
        <end position="892"/>
    </location>
</feature>
<comment type="caution">
    <text evidence="22">The sequence shown here is derived from an EMBL/GenBank/DDBJ whole genome shotgun (WGS) entry which is preliminary data.</text>
</comment>
<feature type="domain" description="CUB" evidence="20">
    <location>
        <begin position="1132"/>
        <end position="1229"/>
    </location>
</feature>
<dbReference type="GO" id="GO:0005509">
    <property type="term" value="F:calcium ion binding"/>
    <property type="evidence" value="ECO:0007669"/>
    <property type="project" value="InterPro"/>
</dbReference>
<dbReference type="Gene3D" id="2.60.120.290">
    <property type="entry name" value="Spermadhesin, CUB domain"/>
    <property type="match status" value="27"/>
</dbReference>
<feature type="domain" description="CUB" evidence="20">
    <location>
        <begin position="1698"/>
        <end position="1826"/>
    </location>
</feature>
<feature type="domain" description="CUB" evidence="20">
    <location>
        <begin position="3694"/>
        <end position="3811"/>
    </location>
</feature>
<dbReference type="FunFam" id="2.10.25.10:FF:000095">
    <property type="entry name" value="Notch, isoform B"/>
    <property type="match status" value="1"/>
</dbReference>
<dbReference type="PROSITE" id="PS01180">
    <property type="entry name" value="CUB"/>
    <property type="match status" value="27"/>
</dbReference>
<dbReference type="InterPro" id="IPR000742">
    <property type="entry name" value="EGF"/>
</dbReference>
<name>A0A8J2RKR4_9CRUS</name>
<dbReference type="PROSITE" id="PS50026">
    <property type="entry name" value="EGF_3"/>
    <property type="match status" value="4"/>
</dbReference>
<keyword evidence="14 17" id="KW-1015">Disulfide bond</keyword>
<feature type="domain" description="CUB" evidence="20">
    <location>
        <begin position="2223"/>
        <end position="2339"/>
    </location>
</feature>
<feature type="domain" description="CUB" evidence="20">
    <location>
        <begin position="2837"/>
        <end position="2949"/>
    </location>
</feature>
<keyword evidence="9" id="KW-0677">Repeat</keyword>
<evidence type="ECO:0000256" key="11">
    <source>
        <dbReference type="ARBA" id="ARBA00022837"/>
    </source>
</evidence>
<dbReference type="InterPro" id="IPR018097">
    <property type="entry name" value="EGF_Ca-bd_CS"/>
</dbReference>
<dbReference type="SMART" id="SM00179">
    <property type="entry name" value="EGF_CA"/>
    <property type="match status" value="7"/>
</dbReference>
<feature type="domain" description="EGF-like" evidence="21">
    <location>
        <begin position="449"/>
        <end position="484"/>
    </location>
</feature>
<protein>
    <recommendedName>
        <fullName evidence="24">Cubilin</fullName>
    </recommendedName>
</protein>
<dbReference type="OrthoDB" id="10009301at2759"/>
<feature type="domain" description="CUB" evidence="20">
    <location>
        <begin position="2711"/>
        <end position="2835"/>
    </location>
</feature>
<evidence type="ECO:0000256" key="19">
    <source>
        <dbReference type="SAM" id="SignalP"/>
    </source>
</evidence>
<sequence>MSMKLCFLWLTVYVSIDLSGALYDGRVRIRTQDGHLQLMVPDERDISLLTGRNGRILFNGEDISFAYQTVRNVSLELAILRQRELASLQTKQLELIARLDADTGENLVDRLNLLEQSLANITSQTVQNSESGGGSGGGGGSPNSFRRLRRRVQTIERNVQRLTTALQTDDCASSPCKNGAICIDSYNSFQCLCSPNWEGPTCDIDVDECTGLRGTELGCQNGATCVNTAGSYRCTCPTGWFGVHCTQKTDGCNSGTNEQICGHGICLSQPGQGRGYICLCEQGWTTDGTNPGCTVDVDECVYPIPLCSVNPRVQCINLPGSFRCGPCPAGYSGNGHYCTDVDECQINNGGCSISPRVQCTNTIGSRSCGPCPPGYQGDGVFCSFVGACTVNNGGCHPAAFCYDNPAISSSYVSCQCRPGFIGNGFGQTGCVPLSGGGQEGGGALVPINSNNPCSPNPCVFGTCFAVGNGFQCSCRTGYAGQTCNIPLDACASSPCRNGATCTVEGPERQYRCRCPAGFTGNECQNQAEACGELIGEANGTISFPSSDGGLYYPREINCAWVVVTTPGKVLNLTFNRFHLDSNANCSFEFAQIHDGGDTTARFLGRYCGDQTFPGGSMVTTHNKFYLWFLSDHWTAGLGRGFEIVWNTIDPEDRLLDVFTVCGGEISTSTYGTINSPGYPGHYPVRRDCMWSLSAPLGKRIQMTFATLQLEHHQNCSYDFLEIHDGSALTDNSLGKFCSTANPPPLTTSGPNALLYFHSDESSTDNGFHITYSVVNGIPGCGGLLTGPGGTLSSPNHPDTYEHNLDCEWVIRATRNERVRLTFTALSIEASRNCRFDYIEVREGGTPQSPLIGRYCNRNLPLPVVSQGNQLFVRFRSDFSVASSGFRARYETVCGGTWTESSGLIQSPNFPSPYPASKQCVYVIALNPGKAVKLDFLTFDVEGSANCRYDYVEIRDGDNSNSTLIGRYCGPPSLIPPPIVSTHNYLWIKFQTDASDQNLGFQANFSAIDVGCGGILTSPRGVIASPLHPEVYPHGTTCRWIVRAGPGKVVRLQWMSFALEPAPPACRFDSVSVYDNSTIPNTGGLVGRYCGNSLPPSITSTGDTVTIVFKSDSSLAAEGFTLTYITLNSSSLCGGTYYTETGMIASPGFPTGYQPSLDCSWIIRAPLNRQILLNITDFDMENHTQCQMDYLEIRNGGGPTSPLIGTFCGRNIPRTIPSHSHEIIIQSAYDKGCGGILTSPEGSIVSPGYPSSYGENAECIWRIEVSHGSRVLFAFVDLDMESQPSGCAFDYVEVRNGRDRRAPLVGRYCNSFSLVPIVSKATSLYVKFKSDINLAGRGFKARYETLCNTELKGLSGVIESPNFPNNYPHNRNCTWTIAAPLGNRINLTFSHFDVEEHGSHDTSALAPVNCMYDFVEIRQPNETLGRFCGSSLPPEVGSTQDKIMIQFMSDLSVAHNGFRLEWRVIGCGGRLAKPFGILKSPGYPASYPFKTDCVWEIETEPGSRVELTIKDIDIESAVGCNYDFLRVHGGIDESSPKLAEFCHRQDKPVVVTAIGNHMYVHFHSDESLRGKGFTASFNTLPNGCGGYYKSPSGIIHSPNYPQNYDHDSDCTWLIEVPINQVVVLNFVDFDVEPFTNCTFDYVAIYDGPSLNDQEIARFCGSTIPNPSSVRSTSNQMFIRLKADGSVSARGFVANYTTGCGARITVNSEDIGELTSPNFPHYYSNWYNCTWTLTAANPDDRVYLMFTHMDLHSFVPQSSAVTATNTNCTMSFVRVQDGDDSDAPVVGNYCLTRVPPPITSQGSSLFVRLQTTPLMLLGVGFRATYSILTQCRLTSIVVCPILSACGGEFTSEHGSFSSPSYPNSYPLSTECIWTISASAGNRVMVSFRMFDVQETEFCNGDYLEIRVNDGGGELLGHYCGTGFLPSNITASNKLWIKFRSDADSTAPGFIADYSLLSLQFISIGISISNDVVHGNDLTGNRGEIASPLFPHPYIHRDDFSWRVTVDPERFVMIYFYPQFSMEREHESTVCISSLLVYDGYDEQAPLLGEFCGESRPRPRTVLASGNVVYIVFRSRSFEGSFFRLRWDAVLTNVPSVISTPAPMNSSVTCGGDYFLTDGNFTMVTSPGFPIGYANNLNCRWTLTTDPHYKVAMTLITLDMEAGSCMFDRVEISNGENERPQLLGRYCRRDQQGLVVTSAGNSAVITFRTDTTVNQTGFQINAKAVCGGIVRQSSGIIKSPKYPSNYPVSTTCEWDVNVRPGRKITVRFDNMQIASDMPACSQDYVILRNGDSVDSPVLGSGRLCGNSIPTGELVTTGNKLHVKFVSDGQTNSAGFQLRFEEVRTSCGGRLALNNDINEITIESPNRPSPSPPNAECEWIILAPGGHAVQLDFVGQLDIQSQYGCRSAGVEVRNGGTLSSPILGRYCGRNTPGSIFSTGNSLYVRYFNSVQNPGTGFQARVSIARCGGTIVGSRGTLLSPNYPSSYEPNTRCVWSIRGPVGHYMNFRFTNLDLPSASAYGGNCSNVDYVEIRERNATNEILATICGNSYSDVISSYSNEVDVIFQTGSRVYNRQGFRITYNASVDGCGGDISGPSGVIQSPGFPNSYPHGRICTWKIRGPIGRRITLTFTDFALEGPVRRTGTAQAECQDFVYAINGPDFQSPPLYRNSSRRCGSTLPEIVSSSGNNMILIFRTDGSVTHRGFSARYDTDQPAFCGGELNGAVGSSGYFTSPGLISSTSGNYSDSLHCEWQLINNEPTNSSVIFKIDMMDMEGPMQNTDQCTFDSLSFYGGSIRLPMGQYCGNQTSGTSIYNPFPESLIRFTTDSTITGLGFNTSYRVSPCGGDITSPQTLSTPNFPAYYGLNVDCVWLIDLSENGQQVQVTFDEMQLDSEDCSQDYLKILNGHMPSSPQLGRYCGSTRPNVIRSQSSLLWIHFHSDNISGNSKGFSLTVDAVTSGCGGIIHSRTGVITSPNYPSAYGADAECEWEIRVDPGYKRFDLENTTNCQNDFVELLDWKNETWHSLGRFCGKQFPPTITTSGESMKILFRSNSAHQGDGFRMRWRVGCGGEFDGPTGLITSPNYPMHYGDNLVCNYSITASPDTYIIAQFIDKFEIESHPLCIYDRLAAYQGNSSSSAPLGRYCGSQNPNPIVSHKNLFLQFRTDGSISGSGFKISYTKQGQHHLAAQCGGTITSPTIISSPSHPDTYYNNLNCTWRIEAPADQVIDIKFQSLTLETHRDCRYDWVAAYEGLQVNRSQLLGQYCGNFTYQLPRIKSRGSKVLIQFRTDWSVSHGGFSASVRFTAGERQGCGGLVNLTSNAQQQLRAPDAAVLPRNGHIDGELDCQWTVIAPPGKVIRLQLTQIDMTESGCSGDYLEARDGASKSASLIGRYCGSVVPPSLIGSTNIMWIQLVTGTSNRRANFVASLSYQETPCGASGTLDATDANQILSSPNYPAAPGVNLRCRWLIDGNSTAVKIHFQHLSIGSPDSAQCTNDRLEVQDVISGGQTQEENDNLILNGDGAAVVRLDQHQGVILQRELDQRLTFCGSRLPHDVISSGGALAVTLITGTFAGSSGGFQLQYSLATCNRSYDGIEGRIVSPRWPGLFRSNDYCQMTIETPANTTISLYFNIFRLMNSLNCSVSSLEIRDGGTSADPLLGNLCGSALPNPIFSTGNRLWLRFRPSLLPQRGYDLTYTSTNQGSGCGGSVFNTRGTVTSPGYPGNVSRPTDCRWELAVPIGMLVKIDFPVFQFGPADDCTNNYVELSDIQQNAGGAIGEAWRARYCGNDRPSTYLGTSNGATLRYVTSTNNTGFGWRAVFEAVTSIHGNQ</sequence>
<feature type="domain" description="CUB" evidence="20">
    <location>
        <begin position="1583"/>
        <end position="1697"/>
    </location>
</feature>
<evidence type="ECO:0000256" key="7">
    <source>
        <dbReference type="ARBA" id="ARBA00022723"/>
    </source>
</evidence>
<reference evidence="22" key="1">
    <citation type="submission" date="2021-11" db="EMBL/GenBank/DDBJ databases">
        <authorList>
            <person name="Schell T."/>
        </authorList>
    </citation>
    <scope>NUCLEOTIDE SEQUENCE</scope>
    <source>
        <strain evidence="22">M5</strain>
    </source>
</reference>
<evidence type="ECO:0000256" key="18">
    <source>
        <dbReference type="SAM" id="MobiDB-lite"/>
    </source>
</evidence>
<dbReference type="SMART" id="SM00181">
    <property type="entry name" value="EGF"/>
    <property type="match status" value="8"/>
</dbReference>
<keyword evidence="4" id="KW-1003">Cell membrane</keyword>
<dbReference type="SUPFAM" id="SSF49854">
    <property type="entry name" value="Spermadhesin, CUB domain"/>
    <property type="match status" value="27"/>
</dbReference>
<evidence type="ECO:0000259" key="20">
    <source>
        <dbReference type="PROSITE" id="PS01180"/>
    </source>
</evidence>
<dbReference type="Pfam" id="PF07645">
    <property type="entry name" value="EGF_CA"/>
    <property type="match status" value="3"/>
</dbReference>
<feature type="domain" description="CUB" evidence="20">
    <location>
        <begin position="2343"/>
        <end position="2460"/>
    </location>
</feature>
<feature type="domain" description="CUB" evidence="20">
    <location>
        <begin position="2583"/>
        <end position="2706"/>
    </location>
</feature>
<evidence type="ECO:0000256" key="2">
    <source>
        <dbReference type="ARBA" id="ARBA00004202"/>
    </source>
</evidence>
<evidence type="ECO:0000256" key="6">
    <source>
        <dbReference type="ARBA" id="ARBA00022553"/>
    </source>
</evidence>
<dbReference type="FunFam" id="2.10.25.10:FF:000260">
    <property type="entry name" value="Notch receptor 4"/>
    <property type="match status" value="1"/>
</dbReference>
<keyword evidence="10" id="KW-0967">Endosome</keyword>
<keyword evidence="11" id="KW-0106">Calcium</keyword>
<evidence type="ECO:0000256" key="14">
    <source>
        <dbReference type="ARBA" id="ARBA00023157"/>
    </source>
</evidence>
<gene>
    <name evidence="22" type="ORF">DGAL_LOCUS7101</name>
</gene>
<feature type="domain" description="CUB" evidence="20">
    <location>
        <begin position="3425"/>
        <end position="3575"/>
    </location>
</feature>
<dbReference type="GO" id="GO:0005768">
    <property type="term" value="C:endosome"/>
    <property type="evidence" value="ECO:0007669"/>
    <property type="project" value="UniProtKB-SubCell"/>
</dbReference>
<dbReference type="CDD" id="cd00041">
    <property type="entry name" value="CUB"/>
    <property type="match status" value="27"/>
</dbReference>
<evidence type="ECO:0000256" key="9">
    <source>
        <dbReference type="ARBA" id="ARBA00022737"/>
    </source>
</evidence>
<dbReference type="InterPro" id="IPR001881">
    <property type="entry name" value="EGF-like_Ca-bd_dom"/>
</dbReference>
<dbReference type="FunFam" id="2.60.120.290:FF:000005">
    <property type="entry name" value="Procollagen C-endopeptidase enhancer 1"/>
    <property type="match status" value="4"/>
</dbReference>
<evidence type="ECO:0000256" key="3">
    <source>
        <dbReference type="ARBA" id="ARBA00022448"/>
    </source>
</evidence>
<dbReference type="InterPro" id="IPR009030">
    <property type="entry name" value="Growth_fac_rcpt_cys_sf"/>
</dbReference>
<keyword evidence="7" id="KW-0479">Metal-binding</keyword>
<feature type="disulfide bond" evidence="17">
    <location>
        <begin position="495"/>
        <end position="512"/>
    </location>
</feature>
<feature type="domain" description="CUB" evidence="20">
    <location>
        <begin position="3577"/>
        <end position="3688"/>
    </location>
</feature>
<feature type="domain" description="CUB" evidence="20">
    <location>
        <begin position="2953"/>
        <end position="3059"/>
    </location>
</feature>
<evidence type="ECO:0000256" key="1">
    <source>
        <dbReference type="ARBA" id="ARBA00004177"/>
    </source>
</evidence>
<dbReference type="PROSITE" id="PS00010">
    <property type="entry name" value="ASX_HYDROXYL"/>
    <property type="match status" value="2"/>
</dbReference>
<comment type="subcellular location">
    <subcellularLocation>
        <location evidence="2">Cell membrane</location>
        <topology evidence="2">Peripheral membrane protein</topology>
    </subcellularLocation>
    <subcellularLocation>
        <location evidence="1">Endosome</location>
    </subcellularLocation>
</comment>
<evidence type="ECO:0000256" key="17">
    <source>
        <dbReference type="PROSITE-ProRule" id="PRU00076"/>
    </source>
</evidence>
<evidence type="ECO:0000256" key="12">
    <source>
        <dbReference type="ARBA" id="ARBA00022927"/>
    </source>
</evidence>
<organism evidence="22 23">
    <name type="scientific">Daphnia galeata</name>
    <dbReference type="NCBI Taxonomy" id="27404"/>
    <lineage>
        <taxon>Eukaryota</taxon>
        <taxon>Metazoa</taxon>
        <taxon>Ecdysozoa</taxon>
        <taxon>Arthropoda</taxon>
        <taxon>Crustacea</taxon>
        <taxon>Branchiopoda</taxon>
        <taxon>Diplostraca</taxon>
        <taxon>Cladocera</taxon>
        <taxon>Anomopoda</taxon>
        <taxon>Daphniidae</taxon>
        <taxon>Daphnia</taxon>
    </lineage>
</organism>
<feature type="domain" description="CUB" evidence="20">
    <location>
        <begin position="3181"/>
        <end position="3295"/>
    </location>
</feature>
<feature type="disulfide bond" evidence="16">
    <location>
        <begin position="661"/>
        <end position="688"/>
    </location>
</feature>
<comment type="caution">
    <text evidence="17">Lacks conserved residue(s) required for the propagation of feature annotation.</text>
</comment>
<dbReference type="FunFam" id="2.10.25.10:FF:000061">
    <property type="entry name" value="Delta-like protein"/>
    <property type="match status" value="1"/>
</dbReference>
<keyword evidence="12" id="KW-0653">Protein transport</keyword>
<dbReference type="InterPro" id="IPR000859">
    <property type="entry name" value="CUB_dom"/>
</dbReference>
<evidence type="ECO:0000313" key="23">
    <source>
        <dbReference type="Proteomes" id="UP000789390"/>
    </source>
</evidence>
<dbReference type="EMBL" id="CAKKLH010000135">
    <property type="protein sequence ID" value="CAH0104332.1"/>
    <property type="molecule type" value="Genomic_DNA"/>
</dbReference>
<evidence type="ECO:0008006" key="24">
    <source>
        <dbReference type="Google" id="ProtNLM"/>
    </source>
</evidence>
<dbReference type="GO" id="GO:0015031">
    <property type="term" value="P:protein transport"/>
    <property type="evidence" value="ECO:0007669"/>
    <property type="project" value="UniProtKB-KW"/>
</dbReference>
<evidence type="ECO:0000259" key="21">
    <source>
        <dbReference type="PROSITE" id="PS50026"/>
    </source>
</evidence>
<dbReference type="FunFam" id="2.60.120.290:FF:000013">
    <property type="entry name" value="Membrane frizzled-related protein"/>
    <property type="match status" value="12"/>
</dbReference>
<evidence type="ECO:0000256" key="16">
    <source>
        <dbReference type="PROSITE-ProRule" id="PRU00059"/>
    </source>
</evidence>
<dbReference type="CDD" id="cd22201">
    <property type="entry name" value="cubilin_NTD"/>
    <property type="match status" value="1"/>
</dbReference>
<dbReference type="InterPro" id="IPR035914">
    <property type="entry name" value="Sperma_CUB_dom_sf"/>
</dbReference>
<feature type="domain" description="EGF-like" evidence="21">
    <location>
        <begin position="167"/>
        <end position="203"/>
    </location>
</feature>
<dbReference type="Pfam" id="PF00431">
    <property type="entry name" value="CUB"/>
    <property type="match status" value="27"/>
</dbReference>
<evidence type="ECO:0000256" key="5">
    <source>
        <dbReference type="ARBA" id="ARBA00022536"/>
    </source>
</evidence>
<feature type="domain" description="CUB" evidence="20">
    <location>
        <begin position="893"/>
        <end position="1007"/>
    </location>
</feature>
<feature type="region of interest" description="Disordered" evidence="18">
    <location>
        <begin position="124"/>
        <end position="145"/>
    </location>
</feature>
<keyword evidence="13" id="KW-0472">Membrane</keyword>
<feature type="domain" description="CUB" evidence="20">
    <location>
        <begin position="3302"/>
        <end position="3421"/>
    </location>
</feature>
<feature type="domain" description="CUB" evidence="20">
    <location>
        <begin position="2462"/>
        <end position="2579"/>
    </location>
</feature>
<dbReference type="Pfam" id="PF00008">
    <property type="entry name" value="EGF"/>
    <property type="match status" value="2"/>
</dbReference>
<dbReference type="FunFam" id="2.60.120.290:FF:000003">
    <property type="entry name" value="Neuropilin"/>
    <property type="match status" value="2"/>
</dbReference>
<feature type="domain" description="CUB" evidence="20">
    <location>
        <begin position="1232"/>
        <end position="1345"/>
    </location>
</feature>
<accession>A0A8J2RKR4</accession>
<feature type="domain" description="CUB" evidence="20">
    <location>
        <begin position="2107"/>
        <end position="2222"/>
    </location>
</feature>
<evidence type="ECO:0000256" key="13">
    <source>
        <dbReference type="ARBA" id="ARBA00023136"/>
    </source>
</evidence>
<feature type="signal peptide" evidence="19">
    <location>
        <begin position="1"/>
        <end position="21"/>
    </location>
</feature>
<evidence type="ECO:0000256" key="8">
    <source>
        <dbReference type="ARBA" id="ARBA00022729"/>
    </source>
</evidence>
<feature type="compositionally biased region" description="Gly residues" evidence="18">
    <location>
        <begin position="131"/>
        <end position="141"/>
    </location>
</feature>
<keyword evidence="8 19" id="KW-0732">Signal</keyword>
<feature type="domain" description="EGF-like" evidence="21">
    <location>
        <begin position="205"/>
        <end position="246"/>
    </location>
</feature>
<keyword evidence="3" id="KW-0813">Transport</keyword>
<feature type="chain" id="PRO_5035167888" description="Cubilin" evidence="19">
    <location>
        <begin position="22"/>
        <end position="3818"/>
    </location>
</feature>
<dbReference type="PROSITE" id="PS01187">
    <property type="entry name" value="EGF_CA"/>
    <property type="match status" value="1"/>
</dbReference>
<feature type="domain" description="CUB" evidence="20">
    <location>
        <begin position="1011"/>
        <end position="1126"/>
    </location>
</feature>
<keyword evidence="23" id="KW-1185">Reference proteome</keyword>
<dbReference type="SUPFAM" id="SSF57196">
    <property type="entry name" value="EGF/Laminin"/>
    <property type="match status" value="4"/>
</dbReference>
<dbReference type="InterPro" id="IPR000152">
    <property type="entry name" value="EGF-type_Asp/Asn_hydroxyl_site"/>
</dbReference>
<evidence type="ECO:0000313" key="22">
    <source>
        <dbReference type="EMBL" id="CAH0104332.1"/>
    </source>
</evidence>
<feature type="disulfide bond" evidence="17">
    <location>
        <begin position="193"/>
        <end position="202"/>
    </location>
</feature>